<keyword evidence="3" id="KW-0325">Glycoprotein</keyword>
<keyword evidence="5" id="KW-0675">Receptor</keyword>
<dbReference type="Proteomes" id="UP000822369">
    <property type="component" value="Chromosome 9"/>
</dbReference>
<dbReference type="OrthoDB" id="8890589at2759"/>
<reference evidence="6" key="3">
    <citation type="submission" date="2025-05" db="UniProtKB">
        <authorList>
            <consortium name="Ensembl"/>
        </authorList>
    </citation>
    <scope>IDENTIFICATION</scope>
</reference>
<sequence>MGAAAAAAAAARAGVSIQLFPRARLRSARGKMTVKLALILVTLLLAPGARSDLLDYGDDEEDLHDTTVNQVLVPRSHQEDATRILNTLLRDYDKTLRPDIGEKPTVIDVGIYVNSIGPVSSIDMVSLRRSSLLHLISVLTPT</sequence>
<gene>
    <name evidence="6" type="primary">LOC107381053</name>
    <name evidence="5" type="ORF">G4P62_006880</name>
</gene>
<reference evidence="6" key="1">
    <citation type="submission" date="2014-08" db="EMBL/GenBank/DDBJ databases">
        <authorList>
            <person name="Senf B."/>
            <person name="Petzold A."/>
            <person name="Downie B.R."/>
            <person name="Koch P."/>
            <person name="Platzer M."/>
        </authorList>
    </citation>
    <scope>NUCLEOTIDE SEQUENCE [LARGE SCALE GENOMIC DNA]</scope>
    <source>
        <strain evidence="6">GRZ</strain>
    </source>
</reference>
<proteinExistence type="predicted"/>
<dbReference type="Proteomes" id="UP000694548">
    <property type="component" value="Chromosome sgr06"/>
</dbReference>
<evidence type="ECO:0000256" key="1">
    <source>
        <dbReference type="ARBA" id="ARBA00023018"/>
    </source>
</evidence>
<dbReference type="GO" id="GO:0004890">
    <property type="term" value="F:GABA-A receptor activity"/>
    <property type="evidence" value="ECO:0007669"/>
    <property type="project" value="InterPro"/>
</dbReference>
<evidence type="ECO:0000313" key="5">
    <source>
        <dbReference type="EMBL" id="KAF7214906.1"/>
    </source>
</evidence>
<keyword evidence="2" id="KW-1015">Disulfide bond</keyword>
<evidence type="ECO:0000313" key="7">
    <source>
        <dbReference type="Proteomes" id="UP000694548"/>
    </source>
</evidence>
<dbReference type="GeneTree" id="ENSGT00940000155607"/>
<dbReference type="SUPFAM" id="SSF63712">
    <property type="entry name" value="Nicotinic receptor ligand binding domain-like"/>
    <property type="match status" value="1"/>
</dbReference>
<accession>A0A8C6KCW4</accession>
<dbReference type="GO" id="GO:0097060">
    <property type="term" value="C:synaptic membrane"/>
    <property type="evidence" value="ECO:0007669"/>
    <property type="project" value="UniProtKB-SubCell"/>
</dbReference>
<dbReference type="InterPro" id="IPR036734">
    <property type="entry name" value="Neur_chan_lig-bd_sf"/>
</dbReference>
<evidence type="ECO:0000313" key="6">
    <source>
        <dbReference type="Ensembl" id="ENSNFUP00015003040.1"/>
    </source>
</evidence>
<evidence type="ECO:0000256" key="4">
    <source>
        <dbReference type="ARBA" id="ARBA00034099"/>
    </source>
</evidence>
<name>A0A8C6KCW4_NOTFU</name>
<dbReference type="KEGG" id="nfu:107381053"/>
<dbReference type="Gene3D" id="2.70.170.10">
    <property type="entry name" value="Neurotransmitter-gated ion-channel ligand-binding domain"/>
    <property type="match status" value="1"/>
</dbReference>
<keyword evidence="1" id="KW-0770">Synapse</keyword>
<evidence type="ECO:0000256" key="2">
    <source>
        <dbReference type="ARBA" id="ARBA00023157"/>
    </source>
</evidence>
<reference evidence="5" key="2">
    <citation type="submission" date="2020-03" db="EMBL/GenBank/DDBJ databases">
        <title>Intra-Species Differences in Population Size shape Life History and Genome Evolution.</title>
        <authorList>
            <person name="Willemsen D."/>
            <person name="Cui R."/>
            <person name="Valenzano D.R."/>
        </authorList>
    </citation>
    <scope>NUCLEOTIDE SEQUENCE</scope>
    <source>
        <strain evidence="5">GRZ</strain>
        <tissue evidence="5">Whole</tissue>
    </source>
</reference>
<dbReference type="PRINTS" id="PR01620">
    <property type="entry name" value="GABAARGAMMA"/>
</dbReference>
<dbReference type="OMA" id="ISIVCPI"/>
<dbReference type="GO" id="GO:0006821">
    <property type="term" value="P:chloride transport"/>
    <property type="evidence" value="ECO:0007669"/>
    <property type="project" value="InterPro"/>
</dbReference>
<dbReference type="GO" id="GO:0005230">
    <property type="term" value="F:extracellular ligand-gated monoatomic ion channel activity"/>
    <property type="evidence" value="ECO:0007669"/>
    <property type="project" value="InterPro"/>
</dbReference>
<dbReference type="InterPro" id="IPR005437">
    <property type="entry name" value="GABRG-1/4"/>
</dbReference>
<dbReference type="GO" id="GO:0007214">
    <property type="term" value="P:gamma-aminobutyric acid signaling pathway"/>
    <property type="evidence" value="ECO:0007669"/>
    <property type="project" value="InterPro"/>
</dbReference>
<keyword evidence="7" id="KW-1185">Reference proteome</keyword>
<comment type="subcellular location">
    <subcellularLocation>
        <location evidence="4">Synaptic cell membrane</location>
        <topology evidence="4">Multi-pass membrane protein</topology>
    </subcellularLocation>
</comment>
<dbReference type="EMBL" id="JAAVVJ010000009">
    <property type="protein sequence ID" value="KAF7214906.1"/>
    <property type="molecule type" value="Genomic_DNA"/>
</dbReference>
<dbReference type="Ensembl" id="ENSNFUT00015003228.1">
    <property type="protein sequence ID" value="ENSNFUP00015003040.1"/>
    <property type="gene ID" value="ENSNFUG00015001557.1"/>
</dbReference>
<evidence type="ECO:0000256" key="3">
    <source>
        <dbReference type="ARBA" id="ARBA00023180"/>
    </source>
</evidence>
<organism evidence="6 7">
    <name type="scientific">Nothobranchius furzeri</name>
    <name type="common">Turquoise killifish</name>
    <dbReference type="NCBI Taxonomy" id="105023"/>
    <lineage>
        <taxon>Eukaryota</taxon>
        <taxon>Metazoa</taxon>
        <taxon>Chordata</taxon>
        <taxon>Craniata</taxon>
        <taxon>Vertebrata</taxon>
        <taxon>Euteleostomi</taxon>
        <taxon>Actinopterygii</taxon>
        <taxon>Neopterygii</taxon>
        <taxon>Teleostei</taxon>
        <taxon>Neoteleostei</taxon>
        <taxon>Acanthomorphata</taxon>
        <taxon>Ovalentaria</taxon>
        <taxon>Atherinomorphae</taxon>
        <taxon>Cyprinodontiformes</taxon>
        <taxon>Nothobranchiidae</taxon>
        <taxon>Nothobranchius</taxon>
    </lineage>
</organism>
<dbReference type="AlphaFoldDB" id="A0A8C6KCW4"/>
<protein>
    <submittedName>
        <fullName evidence="5 6">Gamma-aminobutyric acid receptor subunit gamma-3-like</fullName>
    </submittedName>
</protein>